<dbReference type="EMBL" id="CBTK010000047">
    <property type="protein sequence ID" value="CDH43944.1"/>
    <property type="molecule type" value="Genomic_DNA"/>
</dbReference>
<dbReference type="AlphaFoldDB" id="A0A7U7G973"/>
<evidence type="ECO:0000259" key="1">
    <source>
        <dbReference type="Pfam" id="PF14326"/>
    </source>
</evidence>
<proteinExistence type="predicted"/>
<dbReference type="OrthoDB" id="5501692at2"/>
<gene>
    <name evidence="2" type="ORF">BN874_1400003</name>
</gene>
<accession>A0A7U7G973</accession>
<keyword evidence="3" id="KW-1185">Reference proteome</keyword>
<dbReference type="Proteomes" id="UP000019184">
    <property type="component" value="Unassembled WGS sequence"/>
</dbReference>
<reference evidence="2 3" key="1">
    <citation type="journal article" date="2014" name="ISME J.">
        <title>Candidatus Competibacter-lineage genomes retrieved from metagenomes reveal functional metabolic diversity.</title>
        <authorList>
            <person name="McIlroy S.J."/>
            <person name="Albertsen M."/>
            <person name="Andresen E.K."/>
            <person name="Saunders A.M."/>
            <person name="Kristiansen R."/>
            <person name="Stokholm-Bjerregaard M."/>
            <person name="Nielsen K.L."/>
            <person name="Nielsen P.H."/>
        </authorList>
    </citation>
    <scope>NUCLEOTIDE SEQUENCE [LARGE SCALE GENOMIC DNA]</scope>
    <source>
        <strain evidence="2 3">Run_B_J11</strain>
    </source>
</reference>
<dbReference type="InterPro" id="IPR025493">
    <property type="entry name" value="DUF4384"/>
</dbReference>
<dbReference type="Pfam" id="PF14326">
    <property type="entry name" value="DUF4384"/>
    <property type="match status" value="1"/>
</dbReference>
<evidence type="ECO:0000313" key="3">
    <source>
        <dbReference type="Proteomes" id="UP000019184"/>
    </source>
</evidence>
<evidence type="ECO:0000313" key="2">
    <source>
        <dbReference type="EMBL" id="CDH43944.1"/>
    </source>
</evidence>
<name>A0A7U7G973_9GAMM</name>
<feature type="domain" description="DUF4384" evidence="1">
    <location>
        <begin position="100"/>
        <end position="180"/>
    </location>
</feature>
<organism evidence="2 3">
    <name type="scientific">Candidatus Contendobacter odensis Run_B_J11</name>
    <dbReference type="NCBI Taxonomy" id="1400861"/>
    <lineage>
        <taxon>Bacteria</taxon>
        <taxon>Pseudomonadati</taxon>
        <taxon>Pseudomonadota</taxon>
        <taxon>Gammaproteobacteria</taxon>
        <taxon>Candidatus Competibacteraceae</taxon>
        <taxon>Candidatus Contendibacter</taxon>
    </lineage>
</organism>
<sequence length="267" mass="29271">MRGEAMICKTYWWNYSLLILLGGVLSGTAGGADNPSSDTDLKTRGPAGTVKIAPEPGGATPKPASLTPQTALKSLNFKVNYVYRPGGQGVLKPLVDGSVLNSGDHYKIQFTPEENSYVYIFQVDSSKAIYRLFPMTSFGGIKVDNLNPVRAGVTYHLPAKDKSFQLDNIVGLESILFLAFRQPNQALEQQYEELLKARLAKDNSKADNLQTTIKSSFKTRGLAAIVDDPEKKATTVQWTSAESFTIPVQRLDNLCADCVSMISFDHR</sequence>
<comment type="caution">
    <text evidence="2">The sequence shown here is derived from an EMBL/GenBank/DDBJ whole genome shotgun (WGS) entry which is preliminary data.</text>
</comment>
<protein>
    <recommendedName>
        <fullName evidence="1">DUF4384 domain-containing protein</fullName>
    </recommendedName>
</protein>